<accession>D7G910</accession>
<organism evidence="3 4">
    <name type="scientific">Ectocarpus siliculosus</name>
    <name type="common">Brown alga</name>
    <name type="synonym">Conferva siliculosa</name>
    <dbReference type="NCBI Taxonomy" id="2880"/>
    <lineage>
        <taxon>Eukaryota</taxon>
        <taxon>Sar</taxon>
        <taxon>Stramenopiles</taxon>
        <taxon>Ochrophyta</taxon>
        <taxon>PX clade</taxon>
        <taxon>Phaeophyceae</taxon>
        <taxon>Ectocarpales</taxon>
        <taxon>Ectocarpaceae</taxon>
        <taxon>Ectocarpus</taxon>
    </lineage>
</organism>
<proteinExistence type="predicted"/>
<dbReference type="EMBL" id="FN649735">
    <property type="protein sequence ID" value="CBJ28171.1"/>
    <property type="molecule type" value="Genomic_DNA"/>
</dbReference>
<dbReference type="InParanoid" id="D7G910"/>
<keyword evidence="2" id="KW-0732">Signal</keyword>
<evidence type="ECO:0008006" key="5">
    <source>
        <dbReference type="Google" id="ProtNLM"/>
    </source>
</evidence>
<feature type="signal peptide" evidence="2">
    <location>
        <begin position="1"/>
        <end position="22"/>
    </location>
</feature>
<evidence type="ECO:0000313" key="3">
    <source>
        <dbReference type="EMBL" id="CBJ28171.1"/>
    </source>
</evidence>
<name>D7G910_ECTSI</name>
<protein>
    <recommendedName>
        <fullName evidence="5">Thioredoxin domain-containing protein</fullName>
    </recommendedName>
</protein>
<feature type="chain" id="PRO_5003096258" description="Thioredoxin domain-containing protein" evidence="2">
    <location>
        <begin position="23"/>
        <end position="185"/>
    </location>
</feature>
<gene>
    <name evidence="3" type="ORF">Esi_0094_0038</name>
</gene>
<feature type="compositionally biased region" description="Basic and acidic residues" evidence="1">
    <location>
        <begin position="170"/>
        <end position="185"/>
    </location>
</feature>
<dbReference type="EMBL" id="FN649181">
    <property type="protein sequence ID" value="CBJ28171.1"/>
    <property type="molecule type" value="Genomic_DNA"/>
</dbReference>
<reference evidence="3 4" key="1">
    <citation type="journal article" date="2010" name="Nature">
        <title>The Ectocarpus genome and the independent evolution of multicellularity in brown algae.</title>
        <authorList>
            <person name="Cock J.M."/>
            <person name="Sterck L."/>
            <person name="Rouze P."/>
            <person name="Scornet D."/>
            <person name="Allen A.E."/>
            <person name="Amoutzias G."/>
            <person name="Anthouard V."/>
            <person name="Artiguenave F."/>
            <person name="Aury J.M."/>
            <person name="Badger J.H."/>
            <person name="Beszteri B."/>
            <person name="Billiau K."/>
            <person name="Bonnet E."/>
            <person name="Bothwell J.H."/>
            <person name="Bowler C."/>
            <person name="Boyen C."/>
            <person name="Brownlee C."/>
            <person name="Carrano C.J."/>
            <person name="Charrier B."/>
            <person name="Cho G.Y."/>
            <person name="Coelho S.M."/>
            <person name="Collen J."/>
            <person name="Corre E."/>
            <person name="Da Silva C."/>
            <person name="Delage L."/>
            <person name="Delaroque N."/>
            <person name="Dittami S.M."/>
            <person name="Doulbeau S."/>
            <person name="Elias M."/>
            <person name="Farnham G."/>
            <person name="Gachon C.M."/>
            <person name="Gschloessl B."/>
            <person name="Heesch S."/>
            <person name="Jabbari K."/>
            <person name="Jubin C."/>
            <person name="Kawai H."/>
            <person name="Kimura K."/>
            <person name="Kloareg B."/>
            <person name="Kupper F.C."/>
            <person name="Lang D."/>
            <person name="Le Bail A."/>
            <person name="Leblanc C."/>
            <person name="Lerouge P."/>
            <person name="Lohr M."/>
            <person name="Lopez P.J."/>
            <person name="Martens C."/>
            <person name="Maumus F."/>
            <person name="Michel G."/>
            <person name="Miranda-Saavedra D."/>
            <person name="Morales J."/>
            <person name="Moreau H."/>
            <person name="Motomura T."/>
            <person name="Nagasato C."/>
            <person name="Napoli C.A."/>
            <person name="Nelson D.R."/>
            <person name="Nyvall-Collen P."/>
            <person name="Peters A.F."/>
            <person name="Pommier C."/>
            <person name="Potin P."/>
            <person name="Poulain J."/>
            <person name="Quesneville H."/>
            <person name="Read B."/>
            <person name="Rensing S.A."/>
            <person name="Ritter A."/>
            <person name="Rousvoal S."/>
            <person name="Samanta M."/>
            <person name="Samson G."/>
            <person name="Schroeder D.C."/>
            <person name="Segurens B."/>
            <person name="Strittmatter M."/>
            <person name="Tonon T."/>
            <person name="Tregear J.W."/>
            <person name="Valentin K."/>
            <person name="von Dassow P."/>
            <person name="Yamagishi T."/>
            <person name="Van de Peer Y."/>
            <person name="Wincker P."/>
        </authorList>
    </citation>
    <scope>NUCLEOTIDE SEQUENCE [LARGE SCALE GENOMIC DNA]</scope>
    <source>
        <strain evidence="4">Ec32 / CCAP1310/4</strain>
    </source>
</reference>
<dbReference type="SUPFAM" id="SSF52833">
    <property type="entry name" value="Thioredoxin-like"/>
    <property type="match status" value="1"/>
</dbReference>
<dbReference type="Proteomes" id="UP000002630">
    <property type="component" value="Linkage Group LG10"/>
</dbReference>
<evidence type="ECO:0000256" key="2">
    <source>
        <dbReference type="SAM" id="SignalP"/>
    </source>
</evidence>
<sequence>MQRYLSVVALLLCLLTTSGTRGSSSARKISRTPMAVGALSGLRIGLEPHLLEFHGEQCDHCEAMKPLFRRLFLETRLVVKRHMVWEDTANFRLMSIYDLKSRCRGLPFFYNRRTGQTICGATTWSNFKNWALDRNCKSSSPPRMTGEQQEDAREKKLEQDPLFSRLKKGLGGDKEATPTTMDEYK</sequence>
<keyword evidence="4" id="KW-1185">Reference proteome</keyword>
<evidence type="ECO:0000313" key="4">
    <source>
        <dbReference type="Proteomes" id="UP000002630"/>
    </source>
</evidence>
<evidence type="ECO:0000256" key="1">
    <source>
        <dbReference type="SAM" id="MobiDB-lite"/>
    </source>
</evidence>
<dbReference type="eggNOG" id="ENOG502SAVA">
    <property type="taxonomic scope" value="Eukaryota"/>
</dbReference>
<dbReference type="AlphaFoldDB" id="D7G910"/>
<feature type="region of interest" description="Disordered" evidence="1">
    <location>
        <begin position="138"/>
        <end position="185"/>
    </location>
</feature>
<feature type="compositionally biased region" description="Basic and acidic residues" evidence="1">
    <location>
        <begin position="150"/>
        <end position="159"/>
    </location>
</feature>
<dbReference type="OrthoDB" id="412254at2759"/>
<dbReference type="InterPro" id="IPR036249">
    <property type="entry name" value="Thioredoxin-like_sf"/>
</dbReference>